<evidence type="ECO:0000313" key="2">
    <source>
        <dbReference type="Proteomes" id="UP001652740"/>
    </source>
</evidence>
<keyword evidence="2" id="KW-1185">Reference proteome</keyword>
<feature type="transmembrane region" description="Helical" evidence="1">
    <location>
        <begin position="139"/>
        <end position="160"/>
    </location>
</feature>
<dbReference type="KEGG" id="gmw:113513438"/>
<gene>
    <name evidence="3" type="primary">LOC113513438</name>
</gene>
<keyword evidence="1" id="KW-0812">Transmembrane</keyword>
<accession>A0A6J1WP56</accession>
<keyword evidence="1" id="KW-1133">Transmembrane helix</keyword>
<name>A0A6J1WP56_GALME</name>
<evidence type="ECO:0000256" key="1">
    <source>
        <dbReference type="SAM" id="Phobius"/>
    </source>
</evidence>
<organism evidence="2 3">
    <name type="scientific">Galleria mellonella</name>
    <name type="common">Greater wax moth</name>
    <dbReference type="NCBI Taxonomy" id="7137"/>
    <lineage>
        <taxon>Eukaryota</taxon>
        <taxon>Metazoa</taxon>
        <taxon>Ecdysozoa</taxon>
        <taxon>Arthropoda</taxon>
        <taxon>Hexapoda</taxon>
        <taxon>Insecta</taxon>
        <taxon>Pterygota</taxon>
        <taxon>Neoptera</taxon>
        <taxon>Endopterygota</taxon>
        <taxon>Lepidoptera</taxon>
        <taxon>Glossata</taxon>
        <taxon>Ditrysia</taxon>
        <taxon>Pyraloidea</taxon>
        <taxon>Pyralidae</taxon>
        <taxon>Galleriinae</taxon>
        <taxon>Galleria</taxon>
    </lineage>
</organism>
<dbReference type="InParanoid" id="A0A6J1WP56"/>
<dbReference type="RefSeq" id="XP_026753235.3">
    <property type="nucleotide sequence ID" value="XM_026897434.3"/>
</dbReference>
<keyword evidence="1" id="KW-0472">Membrane</keyword>
<feature type="transmembrane region" description="Helical" evidence="1">
    <location>
        <begin position="100"/>
        <end position="127"/>
    </location>
</feature>
<reference evidence="3" key="1">
    <citation type="submission" date="2025-08" db="UniProtKB">
        <authorList>
            <consortium name="RefSeq"/>
        </authorList>
    </citation>
    <scope>IDENTIFICATION</scope>
    <source>
        <tissue evidence="3">Whole larvae</tissue>
    </source>
</reference>
<dbReference type="Proteomes" id="UP001652740">
    <property type="component" value="Unplaced"/>
</dbReference>
<dbReference type="GeneID" id="113513438"/>
<protein>
    <submittedName>
        <fullName evidence="3">Uncharacterized protein LOC113513438</fullName>
    </submittedName>
</protein>
<proteinExistence type="predicted"/>
<evidence type="ECO:0000313" key="3">
    <source>
        <dbReference type="RefSeq" id="XP_026753235.3"/>
    </source>
</evidence>
<dbReference type="AlphaFoldDB" id="A0A6J1WP56"/>
<sequence>MMINILSYVGIELQSEVCLWTLLGLVRTIFDATLFKVNANLKQVWQMRMPDDLTLPVQRMLRTIISGVMLVQCFTVYVYLASYIVLMYPVFLEERPALVLPWLLLAAVRKLLCELTNLALGLGTCVLLGPARPPCIKFLIIKVASIMPAFYMWILVYSYYHALKVASVFKTFPAVLQTSDHDYGLELAIRRRRTKSLLGEEELRKKFVTNLYNERHSSNGTANQIKCDYSSRIDESTDLITEEIPIDYDILQPISTTSNRLMSDIGFYEDWFGSDVTIPRDSDRILEQFVVMLLHIAVFLKKKEDPNNVCSFNSQSLMTVPKMDNIDCANMPVDDTETPLLVGTTSQKTASYLQKYPQIFMKKYPEVSLTLQSEDKLNTKIIHNLHRKGEKNNVVKSHKHTITIESNQTTTVDIEKVISRRKINAPECLNNKKIQQKLSEKSVVFSNKSDDANPISIDLEPKFKEKILNTLNTIKQPASVLSLQIIEISSNQEIHNCFFKKSTESLSLSNSSAEKPTITRKRSLEEKNIKWNIKYHRNES</sequence>